<sequence length="92" mass="9754">MIDPCPTASGDFLYFTLPAALGGRGITLSNRECIPKVWSVMFKKWLKWGSVAFVAWYIVKQPDGAASVVQGALNGLGGAADSLSTFMTSAIP</sequence>
<name>A0ABP4AZX8_9ACTN</name>
<dbReference type="EMBL" id="BAAAHH010000003">
    <property type="protein sequence ID" value="GAA0942062.1"/>
    <property type="molecule type" value="Genomic_DNA"/>
</dbReference>
<dbReference type="Proteomes" id="UP001500665">
    <property type="component" value="Unassembled WGS sequence"/>
</dbReference>
<gene>
    <name evidence="1" type="ORF">GCM10009550_12910</name>
</gene>
<comment type="caution">
    <text evidence="1">The sequence shown here is derived from an EMBL/GenBank/DDBJ whole genome shotgun (WGS) entry which is preliminary data.</text>
</comment>
<organism evidence="1 2">
    <name type="scientific">Actinocorallia libanotica</name>
    <dbReference type="NCBI Taxonomy" id="46162"/>
    <lineage>
        <taxon>Bacteria</taxon>
        <taxon>Bacillati</taxon>
        <taxon>Actinomycetota</taxon>
        <taxon>Actinomycetes</taxon>
        <taxon>Streptosporangiales</taxon>
        <taxon>Thermomonosporaceae</taxon>
        <taxon>Actinocorallia</taxon>
    </lineage>
</organism>
<evidence type="ECO:0000313" key="2">
    <source>
        <dbReference type="Proteomes" id="UP001500665"/>
    </source>
</evidence>
<keyword evidence="2" id="KW-1185">Reference proteome</keyword>
<reference evidence="2" key="1">
    <citation type="journal article" date="2019" name="Int. J. Syst. Evol. Microbiol.">
        <title>The Global Catalogue of Microorganisms (GCM) 10K type strain sequencing project: providing services to taxonomists for standard genome sequencing and annotation.</title>
        <authorList>
            <consortium name="The Broad Institute Genomics Platform"/>
            <consortium name="The Broad Institute Genome Sequencing Center for Infectious Disease"/>
            <person name="Wu L."/>
            <person name="Ma J."/>
        </authorList>
    </citation>
    <scope>NUCLEOTIDE SEQUENCE [LARGE SCALE GENOMIC DNA]</scope>
    <source>
        <strain evidence="2">JCM 10696</strain>
    </source>
</reference>
<proteinExistence type="predicted"/>
<protein>
    <submittedName>
        <fullName evidence="1">Uncharacterized protein</fullName>
    </submittedName>
</protein>
<evidence type="ECO:0000313" key="1">
    <source>
        <dbReference type="EMBL" id="GAA0942062.1"/>
    </source>
</evidence>
<accession>A0ABP4AZX8</accession>